<organism evidence="1 2">
    <name type="scientific">Nocardiopsis lambiniae</name>
    <dbReference type="NCBI Taxonomy" id="3075539"/>
    <lineage>
        <taxon>Bacteria</taxon>
        <taxon>Bacillati</taxon>
        <taxon>Actinomycetota</taxon>
        <taxon>Actinomycetes</taxon>
        <taxon>Streptosporangiales</taxon>
        <taxon>Nocardiopsidaceae</taxon>
        <taxon>Nocardiopsis</taxon>
    </lineage>
</organism>
<keyword evidence="2" id="KW-1185">Reference proteome</keyword>
<evidence type="ECO:0000313" key="1">
    <source>
        <dbReference type="EMBL" id="MDT0329205.1"/>
    </source>
</evidence>
<protein>
    <recommendedName>
        <fullName evidence="3">Single-stranded DNA-binding protein</fullName>
    </recommendedName>
</protein>
<sequence length="119" mass="12920">MSAKEIGEITLLATVTDHAEGILTPALYRIRVDRVLRSTVDDPESFADRIVHLRSYLGAYTGAFRAGDPIHVVGRLVHLSQGTEDTFGVELTPWTASRSYLADLAPSTAVHNTGMASRP</sequence>
<evidence type="ECO:0000313" key="2">
    <source>
        <dbReference type="Proteomes" id="UP001183390"/>
    </source>
</evidence>
<evidence type="ECO:0008006" key="3">
    <source>
        <dbReference type="Google" id="ProtNLM"/>
    </source>
</evidence>
<name>A0ABU2M956_9ACTN</name>
<reference evidence="2" key="1">
    <citation type="submission" date="2023-07" db="EMBL/GenBank/DDBJ databases">
        <title>30 novel species of actinomycetes from the DSMZ collection.</title>
        <authorList>
            <person name="Nouioui I."/>
        </authorList>
    </citation>
    <scope>NUCLEOTIDE SEQUENCE [LARGE SCALE GENOMIC DNA]</scope>
    <source>
        <strain evidence="2">DSM 44743</strain>
    </source>
</reference>
<dbReference type="Proteomes" id="UP001183390">
    <property type="component" value="Unassembled WGS sequence"/>
</dbReference>
<comment type="caution">
    <text evidence="1">The sequence shown here is derived from an EMBL/GenBank/DDBJ whole genome shotgun (WGS) entry which is preliminary data.</text>
</comment>
<accession>A0ABU2M956</accession>
<dbReference type="RefSeq" id="WP_311511869.1">
    <property type="nucleotide sequence ID" value="NZ_JAVREP010000007.1"/>
</dbReference>
<gene>
    <name evidence="1" type="ORF">RM479_12350</name>
</gene>
<dbReference type="EMBL" id="JAVREP010000007">
    <property type="protein sequence ID" value="MDT0329205.1"/>
    <property type="molecule type" value="Genomic_DNA"/>
</dbReference>
<proteinExistence type="predicted"/>